<dbReference type="EMBL" id="OX596085">
    <property type="protein sequence ID" value="CAI9691256.1"/>
    <property type="molecule type" value="Genomic_DNA"/>
</dbReference>
<sequence>MKVAEVIGRCVSLNVKGPCVSEKELGVGGKTQWKICGLDPTATLRIYFEVVTQHNARIPQGGRGAIQFFLHYQQSRTQRRIRVTAVARNWADVQRQLKHVKVAFDQEAAAMLMGVFRAESEEGLDVLQWLDRQLIRLC</sequence>
<protein>
    <submittedName>
        <fullName evidence="1">Uncharacterized protein</fullName>
    </submittedName>
</protein>
<reference evidence="1" key="1">
    <citation type="submission" date="2023-05" db="EMBL/GenBank/DDBJ databases">
        <authorList>
            <consortium name="ELIXIR-Norway"/>
        </authorList>
    </citation>
    <scope>NUCLEOTIDE SEQUENCE</scope>
</reference>
<gene>
    <name evidence="1" type="ORF">MRATA1EN3_LOCUS2469</name>
</gene>
<dbReference type="Proteomes" id="UP001162501">
    <property type="component" value="Chromosome 1"/>
</dbReference>
<proteinExistence type="predicted"/>
<evidence type="ECO:0000313" key="2">
    <source>
        <dbReference type="Proteomes" id="UP001162501"/>
    </source>
</evidence>
<evidence type="ECO:0000313" key="1">
    <source>
        <dbReference type="EMBL" id="CAI9691256.1"/>
    </source>
</evidence>
<organism evidence="1 2">
    <name type="scientific">Rangifer tarandus platyrhynchus</name>
    <name type="common">Svalbard reindeer</name>
    <dbReference type="NCBI Taxonomy" id="3082113"/>
    <lineage>
        <taxon>Eukaryota</taxon>
        <taxon>Metazoa</taxon>
        <taxon>Chordata</taxon>
        <taxon>Craniata</taxon>
        <taxon>Vertebrata</taxon>
        <taxon>Euteleostomi</taxon>
        <taxon>Mammalia</taxon>
        <taxon>Eutheria</taxon>
        <taxon>Laurasiatheria</taxon>
        <taxon>Artiodactyla</taxon>
        <taxon>Ruminantia</taxon>
        <taxon>Pecora</taxon>
        <taxon>Cervidae</taxon>
        <taxon>Odocoileinae</taxon>
        <taxon>Rangifer</taxon>
    </lineage>
</organism>
<accession>A0ACB0DT11</accession>
<name>A0ACB0DT11_RANTA</name>